<dbReference type="InterPro" id="IPR003593">
    <property type="entry name" value="AAA+_ATPase"/>
</dbReference>
<gene>
    <name evidence="3" type="ordered locus">HCH_06351</name>
</gene>
<organism evidence="3 4">
    <name type="scientific">Hahella chejuensis (strain KCTC 2396)</name>
    <dbReference type="NCBI Taxonomy" id="349521"/>
    <lineage>
        <taxon>Bacteria</taxon>
        <taxon>Pseudomonadati</taxon>
        <taxon>Pseudomonadota</taxon>
        <taxon>Gammaproteobacteria</taxon>
        <taxon>Oceanospirillales</taxon>
        <taxon>Hahellaceae</taxon>
        <taxon>Hahella</taxon>
    </lineage>
</organism>
<dbReference type="PANTHER" id="PTHR30486:SF12">
    <property type="entry name" value="TYPE IV PILUS ATPASE PILU"/>
    <property type="match status" value="1"/>
</dbReference>
<evidence type="ECO:0000259" key="2">
    <source>
        <dbReference type="SMART" id="SM00382"/>
    </source>
</evidence>
<dbReference type="Gene3D" id="3.30.450.90">
    <property type="match status" value="1"/>
</dbReference>
<dbReference type="Pfam" id="PF00437">
    <property type="entry name" value="T2SSE"/>
    <property type="match status" value="1"/>
</dbReference>
<evidence type="ECO:0000313" key="3">
    <source>
        <dbReference type="EMBL" id="ABC32997.1"/>
    </source>
</evidence>
<dbReference type="RefSeq" id="WP_011400051.1">
    <property type="nucleotide sequence ID" value="NC_007645.1"/>
</dbReference>
<dbReference type="Proteomes" id="UP000000238">
    <property type="component" value="Chromosome"/>
</dbReference>
<dbReference type="eggNOG" id="COG5008">
    <property type="taxonomic scope" value="Bacteria"/>
</dbReference>
<dbReference type="STRING" id="349521.HCH_06351"/>
<sequence length="375" mass="41465">MDFDKLLKIMVEKGASDLFITAGVPPSIKVHGRMVPITKSPLSPEQTRETVFSIMSEKQRADFEVGHECNFAISARGIGRFRVSAFYQRNLCGMVLRRIETNIPKLDDLHLPEVIKSLSMTKRGLIIFVGATGTGKSTSLAAMIGHRNRNSKGHIISIEDPIEYIHQHHGCIITQREVGLDTESFEVALKNTLRQAPDVIMIGEVRSADTMEYAVTFAETGHLCLATLHANNANQALDRIINFFPPEQHNQVWMDLSLNLKAIVAQQLVPTPDGKGRRAIVEILINSPLAADLIRKGEVHKLKELMTKSSELGMQTFDQALYRAYAAGEITYEDALSHADSANDLRLMIKLGADSNISKLQGAASSLSLSDDQDY</sequence>
<protein>
    <submittedName>
        <fullName evidence="3">Tfp pilus assembly protein, ATPase PilU</fullName>
    </submittedName>
</protein>
<keyword evidence="4" id="KW-1185">Reference proteome</keyword>
<feature type="domain" description="AAA+ ATPase" evidence="2">
    <location>
        <begin position="122"/>
        <end position="247"/>
    </location>
</feature>
<dbReference type="SUPFAM" id="SSF52540">
    <property type="entry name" value="P-loop containing nucleoside triphosphate hydrolases"/>
    <property type="match status" value="1"/>
</dbReference>
<accession>Q2S8M7</accession>
<dbReference type="OrthoDB" id="9776961at2"/>
<comment type="similarity">
    <text evidence="1">Belongs to the GSP E family.</text>
</comment>
<dbReference type="Gene3D" id="3.40.50.300">
    <property type="entry name" value="P-loop containing nucleotide triphosphate hydrolases"/>
    <property type="match status" value="1"/>
</dbReference>
<dbReference type="EMBL" id="CP000155">
    <property type="protein sequence ID" value="ABC32997.1"/>
    <property type="molecule type" value="Genomic_DNA"/>
</dbReference>
<dbReference type="AlphaFoldDB" id="Q2S8M7"/>
<dbReference type="InterPro" id="IPR006321">
    <property type="entry name" value="PilT/PilU"/>
</dbReference>
<reference evidence="3 4" key="1">
    <citation type="journal article" date="2005" name="Nucleic Acids Res.">
        <title>Genomic blueprint of Hahella chejuensis, a marine microbe producing an algicidal agent.</title>
        <authorList>
            <person name="Jeong H."/>
            <person name="Yim J.H."/>
            <person name="Lee C."/>
            <person name="Choi S.-H."/>
            <person name="Park Y.K."/>
            <person name="Yoon S.H."/>
            <person name="Hur C.-G."/>
            <person name="Kang H.-Y."/>
            <person name="Kim D."/>
            <person name="Lee H.H."/>
            <person name="Park K.H."/>
            <person name="Park S.-H."/>
            <person name="Park H.-S."/>
            <person name="Lee H.K."/>
            <person name="Oh T.K."/>
            <person name="Kim J.F."/>
        </authorList>
    </citation>
    <scope>NUCLEOTIDE SEQUENCE [LARGE SCALE GENOMIC DNA]</scope>
    <source>
        <strain evidence="3 4">KCTC 2396</strain>
    </source>
</reference>
<dbReference type="PANTHER" id="PTHR30486">
    <property type="entry name" value="TWITCHING MOTILITY PROTEIN PILT"/>
    <property type="match status" value="1"/>
</dbReference>
<dbReference type="KEGG" id="hch:HCH_06351"/>
<dbReference type="InterPro" id="IPR027417">
    <property type="entry name" value="P-loop_NTPase"/>
</dbReference>
<proteinExistence type="inferred from homology"/>
<dbReference type="HOGENOM" id="CLU_013446_4_0_6"/>
<dbReference type="SMART" id="SM00382">
    <property type="entry name" value="AAA"/>
    <property type="match status" value="1"/>
</dbReference>
<evidence type="ECO:0000256" key="1">
    <source>
        <dbReference type="ARBA" id="ARBA00006611"/>
    </source>
</evidence>
<dbReference type="FunFam" id="3.40.50.300:FF:001116">
    <property type="entry name" value="Type IV pili twitching motility protein PilT"/>
    <property type="match status" value="1"/>
</dbReference>
<evidence type="ECO:0000313" key="4">
    <source>
        <dbReference type="Proteomes" id="UP000000238"/>
    </source>
</evidence>
<dbReference type="CDD" id="cd01131">
    <property type="entry name" value="PilT"/>
    <property type="match status" value="1"/>
</dbReference>
<dbReference type="InterPro" id="IPR050921">
    <property type="entry name" value="T4SS_GSP_E_ATPase"/>
</dbReference>
<dbReference type="InterPro" id="IPR001482">
    <property type="entry name" value="T2SS/T4SS_dom"/>
</dbReference>
<dbReference type="GO" id="GO:0016887">
    <property type="term" value="F:ATP hydrolysis activity"/>
    <property type="evidence" value="ECO:0007669"/>
    <property type="project" value="InterPro"/>
</dbReference>
<dbReference type="NCBIfam" id="TIGR01420">
    <property type="entry name" value="pilT_fam"/>
    <property type="match status" value="1"/>
</dbReference>
<name>Q2S8M7_HAHCH</name>
<dbReference type="GO" id="GO:0005524">
    <property type="term" value="F:ATP binding"/>
    <property type="evidence" value="ECO:0007669"/>
    <property type="project" value="InterPro"/>
</dbReference>